<gene>
    <name evidence="2" type="ORF">KU75_22800</name>
</gene>
<feature type="transmembrane region" description="Helical" evidence="1">
    <location>
        <begin position="79"/>
        <end position="97"/>
    </location>
</feature>
<evidence type="ECO:0000313" key="2">
    <source>
        <dbReference type="EMBL" id="KGA39387.1"/>
    </source>
</evidence>
<protein>
    <submittedName>
        <fullName evidence="2">Uncharacterized protein</fullName>
    </submittedName>
</protein>
<dbReference type="Proteomes" id="UP000029447">
    <property type="component" value="Unassembled WGS sequence"/>
</dbReference>
<accession>A0ABR4VJ45</accession>
<name>A0ABR4VJ45_9GAMM</name>
<comment type="caution">
    <text evidence="2">The sequence shown here is derived from an EMBL/GenBank/DDBJ whole genome shotgun (WGS) entry which is preliminary data.</text>
</comment>
<evidence type="ECO:0000256" key="1">
    <source>
        <dbReference type="SAM" id="Phobius"/>
    </source>
</evidence>
<feature type="transmembrane region" description="Helical" evidence="1">
    <location>
        <begin position="39"/>
        <end position="59"/>
    </location>
</feature>
<reference evidence="2 3" key="1">
    <citation type="submission" date="2014-08" db="EMBL/GenBank/DDBJ databases">
        <title>Genome sequences of NCPPB Pectobacterium isolates.</title>
        <authorList>
            <person name="Glover R.H."/>
            <person name="Sapp M."/>
            <person name="Elphinstone J."/>
        </authorList>
    </citation>
    <scope>NUCLEOTIDE SEQUENCE [LARGE SCALE GENOMIC DNA]</scope>
    <source>
        <strain evidence="2 3">NCPPB3841</strain>
    </source>
</reference>
<dbReference type="EMBL" id="JQOF01000037">
    <property type="protein sequence ID" value="KGA39387.1"/>
    <property type="molecule type" value="Genomic_DNA"/>
</dbReference>
<dbReference type="RefSeq" id="WP_044208828.1">
    <property type="nucleotide sequence ID" value="NZ_JQOF01000037.1"/>
</dbReference>
<keyword evidence="1" id="KW-1133">Transmembrane helix</keyword>
<keyword evidence="1" id="KW-0812">Transmembrane</keyword>
<keyword evidence="3" id="KW-1185">Reference proteome</keyword>
<proteinExistence type="predicted"/>
<sequence length="118" mass="12151">MDQVIVRTKAELERAQSSKAEIIRIEGDLANKVRKGKTVAKASGVALTAIAAALAATPFTGGLSMLGAASVAAVTGFEIAAIIAAASIGIALIVAVFKDYEEIEAGNGKLILRRRSKN</sequence>
<evidence type="ECO:0000313" key="3">
    <source>
        <dbReference type="Proteomes" id="UP000029447"/>
    </source>
</evidence>
<organism evidence="2 3">
    <name type="scientific">Pectobacterium odoriferum</name>
    <dbReference type="NCBI Taxonomy" id="78398"/>
    <lineage>
        <taxon>Bacteria</taxon>
        <taxon>Pseudomonadati</taxon>
        <taxon>Pseudomonadota</taxon>
        <taxon>Gammaproteobacteria</taxon>
        <taxon>Enterobacterales</taxon>
        <taxon>Pectobacteriaceae</taxon>
        <taxon>Pectobacterium</taxon>
    </lineage>
</organism>
<keyword evidence="1" id="KW-0472">Membrane</keyword>